<keyword evidence="3" id="KW-1185">Reference proteome</keyword>
<keyword evidence="1" id="KW-0732">Signal</keyword>
<organism evidence="2 3">
    <name type="scientific">Rhodocollybia butyracea</name>
    <dbReference type="NCBI Taxonomy" id="206335"/>
    <lineage>
        <taxon>Eukaryota</taxon>
        <taxon>Fungi</taxon>
        <taxon>Dikarya</taxon>
        <taxon>Basidiomycota</taxon>
        <taxon>Agaricomycotina</taxon>
        <taxon>Agaricomycetes</taxon>
        <taxon>Agaricomycetidae</taxon>
        <taxon>Agaricales</taxon>
        <taxon>Marasmiineae</taxon>
        <taxon>Omphalotaceae</taxon>
        <taxon>Rhodocollybia</taxon>
    </lineage>
</organism>
<dbReference type="AlphaFoldDB" id="A0A9P5U9U4"/>
<dbReference type="EMBL" id="JADNRY010000033">
    <property type="protein sequence ID" value="KAF9071357.1"/>
    <property type="molecule type" value="Genomic_DNA"/>
</dbReference>
<comment type="caution">
    <text evidence="2">The sequence shown here is derived from an EMBL/GenBank/DDBJ whole genome shotgun (WGS) entry which is preliminary data.</text>
</comment>
<name>A0A9P5U9U4_9AGAR</name>
<reference evidence="2" key="1">
    <citation type="submission" date="2020-11" db="EMBL/GenBank/DDBJ databases">
        <authorList>
            <consortium name="DOE Joint Genome Institute"/>
            <person name="Ahrendt S."/>
            <person name="Riley R."/>
            <person name="Andreopoulos W."/>
            <person name="Labutti K."/>
            <person name="Pangilinan J."/>
            <person name="Ruiz-Duenas F.J."/>
            <person name="Barrasa J.M."/>
            <person name="Sanchez-Garcia M."/>
            <person name="Camarero S."/>
            <person name="Miyauchi S."/>
            <person name="Serrano A."/>
            <person name="Linde D."/>
            <person name="Babiker R."/>
            <person name="Drula E."/>
            <person name="Ayuso-Fernandez I."/>
            <person name="Pacheco R."/>
            <person name="Padilla G."/>
            <person name="Ferreira P."/>
            <person name="Barriuso J."/>
            <person name="Kellner H."/>
            <person name="Castanera R."/>
            <person name="Alfaro M."/>
            <person name="Ramirez L."/>
            <person name="Pisabarro A.G."/>
            <person name="Kuo A."/>
            <person name="Tritt A."/>
            <person name="Lipzen A."/>
            <person name="He G."/>
            <person name="Yan M."/>
            <person name="Ng V."/>
            <person name="Cullen D."/>
            <person name="Martin F."/>
            <person name="Rosso M.-N."/>
            <person name="Henrissat B."/>
            <person name="Hibbett D."/>
            <person name="Martinez A.T."/>
            <person name="Grigoriev I.V."/>
        </authorList>
    </citation>
    <scope>NUCLEOTIDE SEQUENCE</scope>
    <source>
        <strain evidence="2">AH 40177</strain>
    </source>
</reference>
<proteinExistence type="predicted"/>
<gene>
    <name evidence="2" type="ORF">BDP27DRAFT_1361919</name>
</gene>
<sequence length="118" mass="13031">MFFLLSSRTVITSFVFILLQLGVNALPVLQSRVDEHAPPQAAPSSQSGVQVDPDRVEVGVRYVTFEAANELNFIGEPIPIPARGRQLGEGLYLSRQLGKFPGKLWKDAWERAVALPRS</sequence>
<feature type="signal peptide" evidence="1">
    <location>
        <begin position="1"/>
        <end position="25"/>
    </location>
</feature>
<evidence type="ECO:0000313" key="2">
    <source>
        <dbReference type="EMBL" id="KAF9071357.1"/>
    </source>
</evidence>
<protein>
    <submittedName>
        <fullName evidence="2">Uncharacterized protein</fullName>
    </submittedName>
</protein>
<evidence type="ECO:0000313" key="3">
    <source>
        <dbReference type="Proteomes" id="UP000772434"/>
    </source>
</evidence>
<dbReference type="Proteomes" id="UP000772434">
    <property type="component" value="Unassembled WGS sequence"/>
</dbReference>
<accession>A0A9P5U9U4</accession>
<feature type="chain" id="PRO_5040303558" evidence="1">
    <location>
        <begin position="26"/>
        <end position="118"/>
    </location>
</feature>
<evidence type="ECO:0000256" key="1">
    <source>
        <dbReference type="SAM" id="SignalP"/>
    </source>
</evidence>